<keyword evidence="2" id="KW-1185">Reference proteome</keyword>
<accession>A0AAW1UIY3</accession>
<dbReference type="AlphaFoldDB" id="A0AAW1UIY3"/>
<sequence>MKTTPSEELDIFSKVKHFVVDKYNGSQNAEEWINIFEKECDRLRVDLDVSKIQILRLFLEGNAVEWYKATLSNSSIYGTWNQWSQHFSDTYAFKNWCQVFYAKWNIVNNGYIVIKCKCTSISVMSHVTRVYGNSTFLPLRSGLANYSLMQVPNGFFGL</sequence>
<reference evidence="1 2" key="1">
    <citation type="submission" date="2023-03" db="EMBL/GenBank/DDBJ databases">
        <title>Genome insight into feeding habits of ladybird beetles.</title>
        <authorList>
            <person name="Li H.-S."/>
            <person name="Huang Y.-H."/>
            <person name="Pang H."/>
        </authorList>
    </citation>
    <scope>NUCLEOTIDE SEQUENCE [LARGE SCALE GENOMIC DNA]</scope>
    <source>
        <strain evidence="1">SYSU_2023b</strain>
        <tissue evidence="1">Whole body</tissue>
    </source>
</reference>
<name>A0AAW1UIY3_9CUCU</name>
<proteinExistence type="predicted"/>
<evidence type="ECO:0008006" key="3">
    <source>
        <dbReference type="Google" id="ProtNLM"/>
    </source>
</evidence>
<comment type="caution">
    <text evidence="1">The sequence shown here is derived from an EMBL/GenBank/DDBJ whole genome shotgun (WGS) entry which is preliminary data.</text>
</comment>
<gene>
    <name evidence="1" type="ORF">WA026_013101</name>
</gene>
<protein>
    <recommendedName>
        <fullName evidence="3">Retrotransposon gag domain-containing protein</fullName>
    </recommendedName>
</protein>
<dbReference type="Proteomes" id="UP001431783">
    <property type="component" value="Unassembled WGS sequence"/>
</dbReference>
<evidence type="ECO:0000313" key="1">
    <source>
        <dbReference type="EMBL" id="KAK9880776.1"/>
    </source>
</evidence>
<evidence type="ECO:0000313" key="2">
    <source>
        <dbReference type="Proteomes" id="UP001431783"/>
    </source>
</evidence>
<dbReference type="EMBL" id="JARQZJ010000066">
    <property type="protein sequence ID" value="KAK9880776.1"/>
    <property type="molecule type" value="Genomic_DNA"/>
</dbReference>
<organism evidence="1 2">
    <name type="scientific">Henosepilachna vigintioctopunctata</name>
    <dbReference type="NCBI Taxonomy" id="420089"/>
    <lineage>
        <taxon>Eukaryota</taxon>
        <taxon>Metazoa</taxon>
        <taxon>Ecdysozoa</taxon>
        <taxon>Arthropoda</taxon>
        <taxon>Hexapoda</taxon>
        <taxon>Insecta</taxon>
        <taxon>Pterygota</taxon>
        <taxon>Neoptera</taxon>
        <taxon>Endopterygota</taxon>
        <taxon>Coleoptera</taxon>
        <taxon>Polyphaga</taxon>
        <taxon>Cucujiformia</taxon>
        <taxon>Coccinelloidea</taxon>
        <taxon>Coccinellidae</taxon>
        <taxon>Epilachninae</taxon>
        <taxon>Epilachnini</taxon>
        <taxon>Henosepilachna</taxon>
    </lineage>
</organism>